<evidence type="ECO:0000256" key="4">
    <source>
        <dbReference type="ARBA" id="ARBA00022695"/>
    </source>
</evidence>
<dbReference type="InterPro" id="IPR002646">
    <property type="entry name" value="PolA_pol_head_dom"/>
</dbReference>
<dbReference type="GO" id="GO:0000166">
    <property type="term" value="F:nucleotide binding"/>
    <property type="evidence" value="ECO:0007669"/>
    <property type="project" value="UniProtKB-KW"/>
</dbReference>
<evidence type="ECO:0000256" key="6">
    <source>
        <dbReference type="ARBA" id="ARBA00022741"/>
    </source>
</evidence>
<evidence type="ECO:0008006" key="15">
    <source>
        <dbReference type="Google" id="ProtNLM"/>
    </source>
</evidence>
<organism evidence="13 14">
    <name type="scientific">Sulfoacidibacillus thermotolerans</name>
    <name type="common">Acidibacillus sulfuroxidans</name>
    <dbReference type="NCBI Taxonomy" id="1765684"/>
    <lineage>
        <taxon>Bacteria</taxon>
        <taxon>Bacillati</taxon>
        <taxon>Bacillota</taxon>
        <taxon>Bacilli</taxon>
        <taxon>Bacillales</taxon>
        <taxon>Alicyclobacillaceae</taxon>
        <taxon>Sulfoacidibacillus</taxon>
    </lineage>
</organism>
<evidence type="ECO:0000259" key="10">
    <source>
        <dbReference type="Pfam" id="PF01743"/>
    </source>
</evidence>
<evidence type="ECO:0000256" key="1">
    <source>
        <dbReference type="ARBA" id="ARBA00001946"/>
    </source>
</evidence>
<dbReference type="RefSeq" id="WP_109431151.1">
    <property type="nucleotide sequence ID" value="NZ_MPDK01000019.1"/>
</dbReference>
<keyword evidence="6" id="KW-0547">Nucleotide-binding</keyword>
<keyword evidence="14" id="KW-1185">Reference proteome</keyword>
<evidence type="ECO:0000313" key="14">
    <source>
        <dbReference type="Proteomes" id="UP000245380"/>
    </source>
</evidence>
<keyword evidence="3" id="KW-0819">tRNA processing</keyword>
<evidence type="ECO:0000259" key="12">
    <source>
        <dbReference type="Pfam" id="PF13735"/>
    </source>
</evidence>
<evidence type="ECO:0000256" key="7">
    <source>
        <dbReference type="ARBA" id="ARBA00022842"/>
    </source>
</evidence>
<dbReference type="Pfam" id="PF13735">
    <property type="entry name" value="tRNA_NucTran2_2"/>
    <property type="match status" value="1"/>
</dbReference>
<feature type="domain" description="tRNA nucleotidyltransferase/poly(A) polymerase RNA and SrmB- binding" evidence="11">
    <location>
        <begin position="177"/>
        <end position="218"/>
    </location>
</feature>
<dbReference type="NCBIfam" id="NF009814">
    <property type="entry name" value="PRK13299.1"/>
    <property type="match status" value="1"/>
</dbReference>
<evidence type="ECO:0000259" key="11">
    <source>
        <dbReference type="Pfam" id="PF12627"/>
    </source>
</evidence>
<dbReference type="Pfam" id="PF01743">
    <property type="entry name" value="PolyA_pol"/>
    <property type="match status" value="1"/>
</dbReference>
<dbReference type="GO" id="GO:0008033">
    <property type="term" value="P:tRNA processing"/>
    <property type="evidence" value="ECO:0007669"/>
    <property type="project" value="UniProtKB-KW"/>
</dbReference>
<evidence type="ECO:0000313" key="13">
    <source>
        <dbReference type="EMBL" id="PWI57071.1"/>
    </source>
</evidence>
<dbReference type="Gene3D" id="3.30.460.10">
    <property type="entry name" value="Beta Polymerase, domain 2"/>
    <property type="match status" value="1"/>
</dbReference>
<accession>A0A2U3D731</accession>
<keyword evidence="4" id="KW-0548">Nucleotidyltransferase</keyword>
<dbReference type="Gene3D" id="1.10.246.80">
    <property type="match status" value="1"/>
</dbReference>
<dbReference type="PANTHER" id="PTHR46173:SF1">
    <property type="entry name" value="CCA TRNA NUCLEOTIDYLTRANSFERASE 1, MITOCHONDRIAL"/>
    <property type="match status" value="1"/>
</dbReference>
<sequence length="433" mass="49164">MKKYPFFSDDERLQSVKKLLQQLRKAGFKAYIVGGAVRDLLLNRSINDIDLTTDATPSDLLGLFPDAKLTGIAHGTLTVVDKGYAFEVTTFRTEGPYRDGRRPAFVTFETDLMKDLSRRDFTMNAIAMDEEGIFYDPYDGISDLARKEIRAVGEPELRFREDGLRIARAYRFSAMLNFTIAPETKQALQHCATKLGQVSMERRRDEWTKWLTYASATDCANLPQQIFSQWTGLTVPKTVLQCKFYSMIHGYLDRLALMSLAINNNATDKPEESTVQLLSSMKYSRKEMREVAALVVIASSYLREPPSFLPLQWTSLLAQIGESGLIRAVHIAKAMQFARSQEPWNVNWRIESEREVTDLLAHSPLRSLHDLAVTGEDLLKSCNLRGKEIGAALSLLYENVSQGVLRNERAELMRYIHSLKHLLQGGDEIERKP</sequence>
<gene>
    <name evidence="13" type="ORF">BM613_10495</name>
</gene>
<dbReference type="Proteomes" id="UP000245380">
    <property type="component" value="Unassembled WGS sequence"/>
</dbReference>
<dbReference type="SUPFAM" id="SSF81891">
    <property type="entry name" value="Poly A polymerase C-terminal region-like"/>
    <property type="match status" value="1"/>
</dbReference>
<reference evidence="13 14" key="1">
    <citation type="submission" date="2016-11" db="EMBL/GenBank/DDBJ databases">
        <title>Comparative genomics of Acidibacillus ferroxidans species.</title>
        <authorList>
            <person name="Oliveira G."/>
            <person name="Nunes G."/>
            <person name="Oliveira R."/>
            <person name="Araujo F."/>
            <person name="Salim A."/>
            <person name="Scholte L."/>
            <person name="Morais D."/>
            <person name="Nancucheo I."/>
            <person name="Johnson D.B."/>
            <person name="Grail B."/>
            <person name="Bittencourt J."/>
            <person name="Valadares R."/>
        </authorList>
    </citation>
    <scope>NUCLEOTIDE SEQUENCE [LARGE SCALE GENOMIC DNA]</scope>
    <source>
        <strain evidence="13 14">Y002</strain>
    </source>
</reference>
<proteinExistence type="inferred from homology"/>
<protein>
    <recommendedName>
        <fullName evidence="15">CCA tRNA nucleotidyltransferase</fullName>
    </recommendedName>
</protein>
<comment type="caution">
    <text evidence="13">The sequence shown here is derived from an EMBL/GenBank/DDBJ whole genome shotgun (WGS) entry which is preliminary data.</text>
</comment>
<feature type="domain" description="CCA-adding enzyme C-terminal" evidence="12">
    <location>
        <begin position="270"/>
        <end position="415"/>
    </location>
</feature>
<evidence type="ECO:0000256" key="2">
    <source>
        <dbReference type="ARBA" id="ARBA00022679"/>
    </source>
</evidence>
<dbReference type="InterPro" id="IPR050264">
    <property type="entry name" value="Bact_CCA-adding_enz_type3_sf"/>
</dbReference>
<dbReference type="AlphaFoldDB" id="A0A2U3D731"/>
<dbReference type="GO" id="GO:0016779">
    <property type="term" value="F:nucleotidyltransferase activity"/>
    <property type="evidence" value="ECO:0007669"/>
    <property type="project" value="UniProtKB-KW"/>
</dbReference>
<dbReference type="InterPro" id="IPR032810">
    <property type="entry name" value="CCA-adding_enz_C"/>
</dbReference>
<feature type="domain" description="Poly A polymerase head" evidence="10">
    <location>
        <begin position="30"/>
        <end position="150"/>
    </location>
</feature>
<evidence type="ECO:0000256" key="5">
    <source>
        <dbReference type="ARBA" id="ARBA00022723"/>
    </source>
</evidence>
<name>A0A2U3D731_SULT2</name>
<dbReference type="GO" id="GO:0000049">
    <property type="term" value="F:tRNA binding"/>
    <property type="evidence" value="ECO:0007669"/>
    <property type="project" value="TreeGrafter"/>
</dbReference>
<keyword evidence="7" id="KW-0460">Magnesium</keyword>
<dbReference type="PANTHER" id="PTHR46173">
    <property type="entry name" value="CCA TRNA NUCLEOTIDYLTRANSFERASE 1, MITOCHONDRIAL"/>
    <property type="match status" value="1"/>
</dbReference>
<dbReference type="EMBL" id="MPDK01000019">
    <property type="protein sequence ID" value="PWI57071.1"/>
    <property type="molecule type" value="Genomic_DNA"/>
</dbReference>
<comment type="cofactor">
    <cofactor evidence="1">
        <name>Mg(2+)</name>
        <dbReference type="ChEBI" id="CHEBI:18420"/>
    </cofactor>
</comment>
<dbReference type="Pfam" id="PF12627">
    <property type="entry name" value="PolyA_pol_RNAbd"/>
    <property type="match status" value="1"/>
</dbReference>
<keyword evidence="2 9" id="KW-0808">Transferase</keyword>
<dbReference type="InterPro" id="IPR032828">
    <property type="entry name" value="PolyA_RNA-bd"/>
</dbReference>
<dbReference type="GO" id="GO:0046872">
    <property type="term" value="F:metal ion binding"/>
    <property type="evidence" value="ECO:0007669"/>
    <property type="project" value="UniProtKB-KW"/>
</dbReference>
<comment type="similarity">
    <text evidence="9">Belongs to the tRNA nucleotidyltransferase/poly(A) polymerase family.</text>
</comment>
<dbReference type="OrthoDB" id="9805698at2"/>
<dbReference type="CDD" id="cd05398">
    <property type="entry name" value="NT_ClassII-CCAase"/>
    <property type="match status" value="1"/>
</dbReference>
<dbReference type="InterPro" id="IPR043519">
    <property type="entry name" value="NT_sf"/>
</dbReference>
<keyword evidence="5" id="KW-0479">Metal-binding</keyword>
<keyword evidence="8 9" id="KW-0694">RNA-binding</keyword>
<evidence type="ECO:0000256" key="8">
    <source>
        <dbReference type="ARBA" id="ARBA00022884"/>
    </source>
</evidence>
<dbReference type="Gene3D" id="1.10.3090.10">
    <property type="entry name" value="cca-adding enzyme, domain 2"/>
    <property type="match status" value="1"/>
</dbReference>
<evidence type="ECO:0000256" key="3">
    <source>
        <dbReference type="ARBA" id="ARBA00022694"/>
    </source>
</evidence>
<evidence type="ECO:0000256" key="9">
    <source>
        <dbReference type="RuleBase" id="RU003953"/>
    </source>
</evidence>
<dbReference type="SUPFAM" id="SSF81301">
    <property type="entry name" value="Nucleotidyltransferase"/>
    <property type="match status" value="1"/>
</dbReference>